<sequence>MFHRQRFCVFLASLQCSKLCTGSANGADMAVTSDPQAIGRGSSGEEVESQGSASSGEDIKHRWCSSCPWWCCKSATDESGAESASASLMPEFVVDGLSGVSQVCFVKNSASALLFLVAILLGTPRAALVLSIFGCLSSTGVAACLGLDRDARKEGMLGYNGVLVGCSFSVFIENFLLSLLLTIFCAGISAVVFVGISRILKAQLTLAFNLVSLVTLCCVHVWIEQHGGSHPGGHGKGVFTWRSDFSMLAGMNLPLATLNGVAQMFFVTSVYSGVLITLGIYLASPFSALASLLGSCVGALWGVGCGGRDSEILDGFFGYNAALIALWISLRYRSQSYRLVILLVSCGASAATAVYVGLRVLAAMSGGYFPAALTVPLVSVALCFVAIEELSAMAKSRRTSANLHLRGLTHLLRQRSAGKAGGMDLGAEMEVIVVGRRR</sequence>
<feature type="chain" id="PRO_5012660823" evidence="10">
    <location>
        <begin position="23"/>
        <end position="438"/>
    </location>
</feature>
<comment type="caution">
    <text evidence="11">The sequence shown here is derived from an EMBL/GenBank/DDBJ whole genome shotgun (WGS) entry which is preliminary data.</text>
</comment>
<dbReference type="OMA" id="MAPEHNL"/>
<evidence type="ECO:0000256" key="6">
    <source>
        <dbReference type="ARBA" id="ARBA00023136"/>
    </source>
</evidence>
<evidence type="ECO:0000256" key="2">
    <source>
        <dbReference type="ARBA" id="ARBA00005914"/>
    </source>
</evidence>
<feature type="region of interest" description="Disordered" evidence="8">
    <location>
        <begin position="34"/>
        <end position="59"/>
    </location>
</feature>
<dbReference type="EMBL" id="LSRX01001077">
    <property type="protein sequence ID" value="OLP83977.1"/>
    <property type="molecule type" value="Genomic_DNA"/>
</dbReference>
<name>A0A1Q9CM77_SYMMI</name>
<dbReference type="GO" id="GO:0015204">
    <property type="term" value="F:urea transmembrane transporter activity"/>
    <property type="evidence" value="ECO:0007669"/>
    <property type="project" value="InterPro"/>
</dbReference>
<keyword evidence="3" id="KW-1003">Cell membrane</keyword>
<organism evidence="11 12">
    <name type="scientific">Symbiodinium microadriaticum</name>
    <name type="common">Dinoflagellate</name>
    <name type="synonym">Zooxanthella microadriatica</name>
    <dbReference type="NCBI Taxonomy" id="2951"/>
    <lineage>
        <taxon>Eukaryota</taxon>
        <taxon>Sar</taxon>
        <taxon>Alveolata</taxon>
        <taxon>Dinophyceae</taxon>
        <taxon>Suessiales</taxon>
        <taxon>Symbiodiniaceae</taxon>
        <taxon>Symbiodinium</taxon>
    </lineage>
</organism>
<feature type="transmembrane region" description="Helical" evidence="9">
    <location>
        <begin position="286"/>
        <end position="304"/>
    </location>
</feature>
<proteinExistence type="inferred from homology"/>
<dbReference type="PANTHER" id="PTHR10464">
    <property type="entry name" value="UREA TRANSPORTER"/>
    <property type="match status" value="1"/>
</dbReference>
<dbReference type="GO" id="GO:0005886">
    <property type="term" value="C:plasma membrane"/>
    <property type="evidence" value="ECO:0007669"/>
    <property type="project" value="UniProtKB-SubCell"/>
</dbReference>
<dbReference type="AlphaFoldDB" id="A0A1Q9CM77"/>
<evidence type="ECO:0000256" key="10">
    <source>
        <dbReference type="SAM" id="SignalP"/>
    </source>
</evidence>
<keyword evidence="4 9" id="KW-0812">Transmembrane</keyword>
<feature type="transmembrane region" description="Helical" evidence="9">
    <location>
        <begin position="204"/>
        <end position="223"/>
    </location>
</feature>
<feature type="transmembrane region" description="Helical" evidence="9">
    <location>
        <begin position="316"/>
        <end position="332"/>
    </location>
</feature>
<dbReference type="Proteomes" id="UP000186817">
    <property type="component" value="Unassembled WGS sequence"/>
</dbReference>
<comment type="subcellular location">
    <subcellularLocation>
        <location evidence="1">Cell membrane</location>
        <topology evidence="1">Multi-pass membrane protein</topology>
    </subcellularLocation>
</comment>
<keyword evidence="5 9" id="KW-1133">Transmembrane helix</keyword>
<feature type="transmembrane region" description="Helical" evidence="9">
    <location>
        <begin position="368"/>
        <end position="387"/>
    </location>
</feature>
<protein>
    <submittedName>
        <fullName evidence="11">Urea transporter 1</fullName>
    </submittedName>
</protein>
<feature type="transmembrane region" description="Helical" evidence="9">
    <location>
        <begin position="112"/>
        <end position="136"/>
    </location>
</feature>
<gene>
    <name evidence="11" type="primary">SLC14A1</name>
    <name evidence="11" type="ORF">AK812_SmicGene35204</name>
</gene>
<evidence type="ECO:0000313" key="11">
    <source>
        <dbReference type="EMBL" id="OLP83977.1"/>
    </source>
</evidence>
<dbReference type="Gene3D" id="1.10.3430.10">
    <property type="entry name" value="Ammonium transporter AmtB like domains"/>
    <property type="match status" value="1"/>
</dbReference>
<dbReference type="InterPro" id="IPR004937">
    <property type="entry name" value="Urea_transporter"/>
</dbReference>
<feature type="transmembrane region" description="Helical" evidence="9">
    <location>
        <begin position="178"/>
        <end position="197"/>
    </location>
</feature>
<evidence type="ECO:0000256" key="5">
    <source>
        <dbReference type="ARBA" id="ARBA00022989"/>
    </source>
</evidence>
<dbReference type="Pfam" id="PF03253">
    <property type="entry name" value="UT"/>
    <property type="match status" value="1"/>
</dbReference>
<feature type="signal peptide" evidence="10">
    <location>
        <begin position="1"/>
        <end position="22"/>
    </location>
</feature>
<dbReference type="PANTHER" id="PTHR10464:SF4">
    <property type="entry name" value="UREA TRANSPORTER"/>
    <property type="match status" value="1"/>
</dbReference>
<comment type="similarity">
    <text evidence="2">Belongs to the urea transporter family.</text>
</comment>
<dbReference type="InterPro" id="IPR029020">
    <property type="entry name" value="Ammonium/urea_transptr"/>
</dbReference>
<evidence type="ECO:0000256" key="8">
    <source>
        <dbReference type="SAM" id="MobiDB-lite"/>
    </source>
</evidence>
<accession>A0A1Q9CM77</accession>
<keyword evidence="12" id="KW-1185">Reference proteome</keyword>
<evidence type="ECO:0000256" key="9">
    <source>
        <dbReference type="SAM" id="Phobius"/>
    </source>
</evidence>
<evidence type="ECO:0000256" key="4">
    <source>
        <dbReference type="ARBA" id="ARBA00022692"/>
    </source>
</evidence>
<dbReference type="OrthoDB" id="426293at2759"/>
<evidence type="ECO:0000256" key="7">
    <source>
        <dbReference type="ARBA" id="ARBA00033993"/>
    </source>
</evidence>
<keyword evidence="6 9" id="KW-0472">Membrane</keyword>
<comment type="catalytic activity">
    <reaction evidence="7">
        <text>urea(in) = urea(out)</text>
        <dbReference type="Rhea" id="RHEA:32799"/>
        <dbReference type="ChEBI" id="CHEBI:16199"/>
    </reaction>
</comment>
<reference evidence="11 12" key="1">
    <citation type="submission" date="2016-02" db="EMBL/GenBank/DDBJ databases">
        <title>Genome analysis of coral dinoflagellate symbionts highlights evolutionary adaptations to a symbiotic lifestyle.</title>
        <authorList>
            <person name="Aranda M."/>
            <person name="Li Y."/>
            <person name="Liew Y.J."/>
            <person name="Baumgarten S."/>
            <person name="Simakov O."/>
            <person name="Wilson M."/>
            <person name="Piel J."/>
            <person name="Ashoor H."/>
            <person name="Bougouffa S."/>
            <person name="Bajic V.B."/>
            <person name="Ryu T."/>
            <person name="Ravasi T."/>
            <person name="Bayer T."/>
            <person name="Micklem G."/>
            <person name="Kim H."/>
            <person name="Bhak J."/>
            <person name="Lajeunesse T.C."/>
            <person name="Voolstra C.R."/>
        </authorList>
    </citation>
    <scope>NUCLEOTIDE SEQUENCE [LARGE SCALE GENOMIC DNA]</scope>
    <source>
        <strain evidence="11 12">CCMP2467</strain>
    </source>
</reference>
<feature type="transmembrane region" description="Helical" evidence="9">
    <location>
        <begin position="339"/>
        <end position="362"/>
    </location>
</feature>
<keyword evidence="10" id="KW-0732">Signal</keyword>
<feature type="transmembrane region" description="Helical" evidence="9">
    <location>
        <begin position="261"/>
        <end position="281"/>
    </location>
</feature>
<evidence type="ECO:0000313" key="12">
    <source>
        <dbReference type="Proteomes" id="UP000186817"/>
    </source>
</evidence>
<evidence type="ECO:0000256" key="3">
    <source>
        <dbReference type="ARBA" id="ARBA00022475"/>
    </source>
</evidence>
<evidence type="ECO:0000256" key="1">
    <source>
        <dbReference type="ARBA" id="ARBA00004651"/>
    </source>
</evidence>